<feature type="compositionally biased region" description="Basic and acidic residues" evidence="1">
    <location>
        <begin position="213"/>
        <end position="224"/>
    </location>
</feature>
<feature type="compositionally biased region" description="Basic and acidic residues" evidence="1">
    <location>
        <begin position="180"/>
        <end position="200"/>
    </location>
</feature>
<proteinExistence type="predicted"/>
<keyword evidence="2" id="KW-0472">Membrane</keyword>
<name>A0ABT9INI1_9MICC</name>
<accession>A0ABT9INI1</accession>
<keyword evidence="2" id="KW-1133">Transmembrane helix</keyword>
<dbReference type="RefSeq" id="WP_305996191.1">
    <property type="nucleotide sequence ID" value="NZ_JAVALS010000004.1"/>
</dbReference>
<dbReference type="Pfam" id="PF06210">
    <property type="entry name" value="DUF1003"/>
    <property type="match status" value="1"/>
</dbReference>
<dbReference type="EMBL" id="JAVALS010000004">
    <property type="protein sequence ID" value="MDP5227142.1"/>
    <property type="molecule type" value="Genomic_DNA"/>
</dbReference>
<evidence type="ECO:0000256" key="2">
    <source>
        <dbReference type="SAM" id="Phobius"/>
    </source>
</evidence>
<gene>
    <name evidence="3" type="ORF">Q9R02_08265</name>
</gene>
<keyword evidence="2" id="KW-0812">Transmembrane</keyword>
<comment type="caution">
    <text evidence="3">The sequence shown here is derived from an EMBL/GenBank/DDBJ whole genome shotgun (WGS) entry which is preliminary data.</text>
</comment>
<dbReference type="PANTHER" id="PTHR41386">
    <property type="entry name" value="INTEGRAL MEMBRANE PROTEIN-RELATED"/>
    <property type="match status" value="1"/>
</dbReference>
<feature type="transmembrane region" description="Helical" evidence="2">
    <location>
        <begin position="82"/>
        <end position="104"/>
    </location>
</feature>
<dbReference type="Proteomes" id="UP001232725">
    <property type="component" value="Unassembled WGS sequence"/>
</dbReference>
<protein>
    <submittedName>
        <fullName evidence="3">DUF1003 domain-containing protein</fullName>
    </submittedName>
</protein>
<evidence type="ECO:0000313" key="4">
    <source>
        <dbReference type="Proteomes" id="UP001232725"/>
    </source>
</evidence>
<dbReference type="PANTHER" id="PTHR41386:SF1">
    <property type="entry name" value="MEMBRANE PROTEIN"/>
    <property type="match status" value="1"/>
</dbReference>
<keyword evidence="4" id="KW-1185">Reference proteome</keyword>
<evidence type="ECO:0000313" key="3">
    <source>
        <dbReference type="EMBL" id="MDP5227142.1"/>
    </source>
</evidence>
<feature type="transmembrane region" description="Helical" evidence="2">
    <location>
        <begin position="53"/>
        <end position="70"/>
    </location>
</feature>
<sequence>MAETRERRTDTPKFSLDMPRTARSRRMPRLAPDPDAFGRFAERFARYMGTPQFLVYMTLFCVLWLGWNTIAPESLQFDPKSLNYTLLTLILSLQASYAAPLILLAQNRQDDRDRVQIEQDRGRNERNLADTEYLTRELAALRVALREVATRDYVRAEMRSLLEDIIEAQHEFSSDDDSADGEKTPEKVKEKIRDKRDRQRGPRTQQIPKVQKNRADADRREPGA</sequence>
<evidence type="ECO:0000256" key="1">
    <source>
        <dbReference type="SAM" id="MobiDB-lite"/>
    </source>
</evidence>
<feature type="region of interest" description="Disordered" evidence="1">
    <location>
        <begin position="172"/>
        <end position="224"/>
    </location>
</feature>
<dbReference type="InterPro" id="IPR010406">
    <property type="entry name" value="DUF1003"/>
</dbReference>
<reference evidence="3 4" key="1">
    <citation type="submission" date="2023-08" db="EMBL/GenBank/DDBJ databases">
        <title>Arthrobacter horti sp. nov., isolated from forest soil.</title>
        <authorList>
            <person name="Park M."/>
        </authorList>
    </citation>
    <scope>NUCLEOTIDE SEQUENCE [LARGE SCALE GENOMIC DNA]</scope>
    <source>
        <strain evidence="3 4">YJM1</strain>
    </source>
</reference>
<organism evidence="3 4">
    <name type="scientific">Arthrobacter horti</name>
    <dbReference type="NCBI Taxonomy" id="3068273"/>
    <lineage>
        <taxon>Bacteria</taxon>
        <taxon>Bacillati</taxon>
        <taxon>Actinomycetota</taxon>
        <taxon>Actinomycetes</taxon>
        <taxon>Micrococcales</taxon>
        <taxon>Micrococcaceae</taxon>
        <taxon>Arthrobacter</taxon>
    </lineage>
</organism>